<keyword evidence="3" id="KW-1185">Reference proteome</keyword>
<keyword evidence="1" id="KW-0812">Transmembrane</keyword>
<reference evidence="2 3" key="1">
    <citation type="submission" date="2021-07" db="EMBL/GenBank/DDBJ databases">
        <title>Flavobacterium WSW3-B6 sp.nov, isolated from seaweed.</title>
        <authorList>
            <person name="Muhammad N."/>
            <person name="Ho H."/>
            <person name="Lee Y.-J."/>
            <person name="Nguyen T."/>
            <person name="Ho J."/>
            <person name="Kim S.-G."/>
        </authorList>
    </citation>
    <scope>NUCLEOTIDE SEQUENCE [LARGE SCALE GENOMIC DNA]</scope>
    <source>
        <strain evidence="2 3">WSW3-B6</strain>
    </source>
</reference>
<name>A0ABX8V7C1_9FLAO</name>
<keyword evidence="1" id="KW-1133">Transmembrane helix</keyword>
<sequence length="514" mass="58703">MRVLKKVVFILICIVSFLLILNFGLSYWVTKKLPSVIESQKNITYNISYNDIDIQLVSGNFTVHNVYFAPKGTTKATMNSGAFCKIEKIDVEHFNLWALLWDDRIEVESIIIDTPEIVLYKNKKQRSEQDNFIAQFENTIVTEKIKLKQGRFRMVDSLENILAKANNINFEVNNTRLDSTSASRKIPISYGNYSISCDSVFYKVSPHYAVSATNINNNKNSFSVSNFKLIPQQNRKQFNKMIPAERDQFTLTAKKIKIPKNNWGYTNDTLFVHVPKISIAGMDATIYRGKMVKDNLKTKKLYSEMLRELDFDLKVDTLLLKKTRLAYEEQLSYNKAPGKVLFSDFDAAIYNIYSPVGKNEIPDTKIDVQCLFMDDAPLHVNWVFNTLNASDAFTIQGKLQNLNLKNINSISKSLMNTRVSGNIKALDFTINGNKQKATGRFAINYNNLQLDVLQENSADKNEFLSFVGNLVVKEDSNSNTTATDVTVERANNKSVFNFLWLFLKQGLKNTMLPL</sequence>
<dbReference type="EMBL" id="CP080429">
    <property type="protein sequence ID" value="QYJ68637.1"/>
    <property type="molecule type" value="Genomic_DNA"/>
</dbReference>
<dbReference type="Proteomes" id="UP000825381">
    <property type="component" value="Chromosome"/>
</dbReference>
<dbReference type="RefSeq" id="WP_220640977.1">
    <property type="nucleotide sequence ID" value="NZ_CP080429.1"/>
</dbReference>
<keyword evidence="1" id="KW-0472">Membrane</keyword>
<feature type="transmembrane region" description="Helical" evidence="1">
    <location>
        <begin position="7"/>
        <end position="29"/>
    </location>
</feature>
<gene>
    <name evidence="2" type="ORF">K1I41_01805</name>
</gene>
<organism evidence="2 3">
    <name type="scientific">Flavobacterium litorale</name>
    <dbReference type="NCBI Taxonomy" id="2856519"/>
    <lineage>
        <taxon>Bacteria</taxon>
        <taxon>Pseudomonadati</taxon>
        <taxon>Bacteroidota</taxon>
        <taxon>Flavobacteriia</taxon>
        <taxon>Flavobacteriales</taxon>
        <taxon>Flavobacteriaceae</taxon>
        <taxon>Flavobacterium</taxon>
    </lineage>
</organism>
<proteinExistence type="predicted"/>
<evidence type="ECO:0000313" key="2">
    <source>
        <dbReference type="EMBL" id="QYJ68637.1"/>
    </source>
</evidence>
<evidence type="ECO:0000256" key="1">
    <source>
        <dbReference type="SAM" id="Phobius"/>
    </source>
</evidence>
<accession>A0ABX8V7C1</accession>
<evidence type="ECO:0000313" key="3">
    <source>
        <dbReference type="Proteomes" id="UP000825381"/>
    </source>
</evidence>
<evidence type="ECO:0008006" key="4">
    <source>
        <dbReference type="Google" id="ProtNLM"/>
    </source>
</evidence>
<protein>
    <recommendedName>
        <fullName evidence="4">DUF748 domain-containing protein</fullName>
    </recommendedName>
</protein>